<evidence type="ECO:0000313" key="1">
    <source>
        <dbReference type="EMBL" id="CAG8784578.1"/>
    </source>
</evidence>
<organism evidence="1 2">
    <name type="scientific">Racocetra fulgida</name>
    <dbReference type="NCBI Taxonomy" id="60492"/>
    <lineage>
        <taxon>Eukaryota</taxon>
        <taxon>Fungi</taxon>
        <taxon>Fungi incertae sedis</taxon>
        <taxon>Mucoromycota</taxon>
        <taxon>Glomeromycotina</taxon>
        <taxon>Glomeromycetes</taxon>
        <taxon>Diversisporales</taxon>
        <taxon>Gigasporaceae</taxon>
        <taxon>Racocetra</taxon>
    </lineage>
</organism>
<comment type="caution">
    <text evidence="1">The sequence shown here is derived from an EMBL/GenBank/DDBJ whole genome shotgun (WGS) entry which is preliminary data.</text>
</comment>
<sequence>MDVELSDFDTGDNNLVIEEFFDIQTFEEQTAIEKRSDPQENTNINKD</sequence>
<feature type="non-terminal residue" evidence="1">
    <location>
        <position position="47"/>
    </location>
</feature>
<dbReference type="AlphaFoldDB" id="A0A9N9P3E9"/>
<protein>
    <submittedName>
        <fullName evidence="1">18956_t:CDS:1</fullName>
    </submittedName>
</protein>
<dbReference type="EMBL" id="CAJVPZ010055489">
    <property type="protein sequence ID" value="CAG8784578.1"/>
    <property type="molecule type" value="Genomic_DNA"/>
</dbReference>
<accession>A0A9N9P3E9</accession>
<keyword evidence="2" id="KW-1185">Reference proteome</keyword>
<dbReference type="Proteomes" id="UP000789396">
    <property type="component" value="Unassembled WGS sequence"/>
</dbReference>
<proteinExistence type="predicted"/>
<reference evidence="1" key="1">
    <citation type="submission" date="2021-06" db="EMBL/GenBank/DDBJ databases">
        <authorList>
            <person name="Kallberg Y."/>
            <person name="Tangrot J."/>
            <person name="Rosling A."/>
        </authorList>
    </citation>
    <scope>NUCLEOTIDE SEQUENCE</scope>
    <source>
        <strain evidence="1">IN212</strain>
    </source>
</reference>
<gene>
    <name evidence="1" type="ORF">RFULGI_LOCUS16122</name>
</gene>
<evidence type="ECO:0000313" key="2">
    <source>
        <dbReference type="Proteomes" id="UP000789396"/>
    </source>
</evidence>
<name>A0A9N9P3E9_9GLOM</name>